<dbReference type="SUPFAM" id="SSF53254">
    <property type="entry name" value="Phosphoglycerate mutase-like"/>
    <property type="match status" value="1"/>
</dbReference>
<reference evidence="2 3" key="1">
    <citation type="submission" date="2021-07" db="EMBL/GenBank/DDBJ databases">
        <title>Paraburkholderia edwinii protects Aspergillus sp. from phenazines by acting as a toxin sponge.</title>
        <authorList>
            <person name="Dahlstrom K.M."/>
            <person name="Newman D.K."/>
        </authorList>
    </citation>
    <scope>NUCLEOTIDE SEQUENCE [LARGE SCALE GENOMIC DNA]</scope>
    <source>
        <strain evidence="2 3">Pe01</strain>
    </source>
</reference>
<dbReference type="RefSeq" id="WP_219796956.1">
    <property type="nucleotide sequence ID" value="NZ_CP080095.1"/>
</dbReference>
<protein>
    <recommendedName>
        <fullName evidence="1">Alpha-ribazole phosphatase</fullName>
        <ecNumber evidence="1">3.1.3.73</ecNumber>
    </recommendedName>
</protein>
<dbReference type="InterPro" id="IPR013078">
    <property type="entry name" value="His_Pase_superF_clade-1"/>
</dbReference>
<keyword evidence="3" id="KW-1185">Reference proteome</keyword>
<evidence type="ECO:0000313" key="2">
    <source>
        <dbReference type="EMBL" id="QYD67737.1"/>
    </source>
</evidence>
<dbReference type="Proteomes" id="UP000826462">
    <property type="component" value="Chromosome 1"/>
</dbReference>
<evidence type="ECO:0000313" key="3">
    <source>
        <dbReference type="Proteomes" id="UP000826462"/>
    </source>
</evidence>
<accession>A0ABX8UK83</accession>
<dbReference type="InterPro" id="IPR017578">
    <property type="entry name" value="Ribazole_CobC"/>
</dbReference>
<dbReference type="PANTHER" id="PTHR48100">
    <property type="entry name" value="BROAD-SPECIFICITY PHOSPHATASE YOR283W-RELATED"/>
    <property type="match status" value="1"/>
</dbReference>
<dbReference type="PANTHER" id="PTHR48100:SF1">
    <property type="entry name" value="HISTIDINE PHOSPHATASE FAMILY PROTEIN-RELATED"/>
    <property type="match status" value="1"/>
</dbReference>
<gene>
    <name evidence="2" type="primary">cobC</name>
    <name evidence="2" type="ORF">KZJ38_15540</name>
</gene>
<dbReference type="EC" id="3.1.3.73" evidence="1"/>
<sequence length="196" mass="21311">MDVVLIRHPAVNVDAGICYGNSDVPLAAGPETSAEALAVRLATLQVPAPRVVLTSPLTRCATVAGALANNFGCTASSDDSLKEMDFGTWELQRWDDIDRALIDAWAADFEGARVHGGESVAQFVARVRTWFDVFEQTRELSPAYVVTHAGVMRVIAALTLGLTVDVCLQWALEAGAVVWLRRNDTTMKWAIVRWNA</sequence>
<proteinExistence type="predicted"/>
<dbReference type="Gene3D" id="3.40.50.1240">
    <property type="entry name" value="Phosphoglycerate mutase-like"/>
    <property type="match status" value="1"/>
</dbReference>
<evidence type="ECO:0000256" key="1">
    <source>
        <dbReference type="NCBIfam" id="TIGR03162"/>
    </source>
</evidence>
<dbReference type="InterPro" id="IPR050275">
    <property type="entry name" value="PGM_Phosphatase"/>
</dbReference>
<organism evidence="2 3">
    <name type="scientific">Paraburkholderia edwinii</name>
    <dbReference type="NCBI Taxonomy" id="2861782"/>
    <lineage>
        <taxon>Bacteria</taxon>
        <taxon>Pseudomonadati</taxon>
        <taxon>Pseudomonadota</taxon>
        <taxon>Betaproteobacteria</taxon>
        <taxon>Burkholderiales</taxon>
        <taxon>Burkholderiaceae</taxon>
        <taxon>Paraburkholderia</taxon>
    </lineage>
</organism>
<dbReference type="CDD" id="cd07067">
    <property type="entry name" value="HP_PGM_like"/>
    <property type="match status" value="1"/>
</dbReference>
<name>A0ABX8UK83_9BURK</name>
<dbReference type="InterPro" id="IPR029033">
    <property type="entry name" value="His_PPase_superfam"/>
</dbReference>
<dbReference type="Pfam" id="PF00300">
    <property type="entry name" value="His_Phos_1"/>
    <property type="match status" value="1"/>
</dbReference>
<dbReference type="SMART" id="SM00855">
    <property type="entry name" value="PGAM"/>
    <property type="match status" value="1"/>
</dbReference>
<dbReference type="EMBL" id="CP080095">
    <property type="protein sequence ID" value="QYD67737.1"/>
    <property type="molecule type" value="Genomic_DNA"/>
</dbReference>
<dbReference type="NCBIfam" id="TIGR03162">
    <property type="entry name" value="ribazole_cobC"/>
    <property type="match status" value="1"/>
</dbReference>